<dbReference type="KEGG" id="sch:Sphch_0214"/>
<evidence type="ECO:0000256" key="1">
    <source>
        <dbReference type="ARBA" id="ARBA00007074"/>
    </source>
</evidence>
<dbReference type="InterPro" id="IPR038765">
    <property type="entry name" value="Papain-like_cys_pep_sf"/>
</dbReference>
<dbReference type="HOGENOM" id="CLU_115301_2_0_5"/>
<reference evidence="6 7" key="1">
    <citation type="submission" date="2011-05" db="EMBL/GenBank/DDBJ databases">
        <title>Complete sequence of chromosome 1 of Sphingobium chlorophenolicum L-1.</title>
        <authorList>
            <consortium name="US DOE Joint Genome Institute"/>
            <person name="Lucas S."/>
            <person name="Han J."/>
            <person name="Lapidus A."/>
            <person name="Cheng J.-F."/>
            <person name="Goodwin L."/>
            <person name="Pitluck S."/>
            <person name="Peters L."/>
            <person name="Daligault H."/>
            <person name="Han C."/>
            <person name="Tapia R."/>
            <person name="Land M."/>
            <person name="Hauser L."/>
            <person name="Kyrpides N."/>
            <person name="Ivanova N."/>
            <person name="Pagani I."/>
            <person name="Turner P."/>
            <person name="Copley S."/>
            <person name="Woyke T."/>
        </authorList>
    </citation>
    <scope>NUCLEOTIDE SEQUENCE [LARGE SCALE GENOMIC DNA]</scope>
    <source>
        <strain evidence="6 7">L-1</strain>
    </source>
</reference>
<dbReference type="GO" id="GO:0006508">
    <property type="term" value="P:proteolysis"/>
    <property type="evidence" value="ECO:0007669"/>
    <property type="project" value="UniProtKB-KW"/>
</dbReference>
<evidence type="ECO:0000259" key="5">
    <source>
        <dbReference type="PROSITE" id="PS51935"/>
    </source>
</evidence>
<keyword evidence="3" id="KW-0378">Hydrolase</keyword>
<dbReference type="GO" id="GO:0008234">
    <property type="term" value="F:cysteine-type peptidase activity"/>
    <property type="evidence" value="ECO:0007669"/>
    <property type="project" value="UniProtKB-KW"/>
</dbReference>
<dbReference type="RefSeq" id="WP_013846187.1">
    <property type="nucleotide sequence ID" value="NC_015593.1"/>
</dbReference>
<accession>F6EUZ0</accession>
<evidence type="ECO:0000313" key="6">
    <source>
        <dbReference type="EMBL" id="AEG47914.1"/>
    </source>
</evidence>
<keyword evidence="7" id="KW-1185">Reference proteome</keyword>
<dbReference type="STRING" id="690566.Sphch_0214"/>
<evidence type="ECO:0000256" key="2">
    <source>
        <dbReference type="ARBA" id="ARBA00022670"/>
    </source>
</evidence>
<evidence type="ECO:0000256" key="4">
    <source>
        <dbReference type="ARBA" id="ARBA00022807"/>
    </source>
</evidence>
<gene>
    <name evidence="6" type="ORF">Sphch_0214</name>
</gene>
<name>F6EUZ0_SPHCR</name>
<dbReference type="InterPro" id="IPR000064">
    <property type="entry name" value="NLP_P60_dom"/>
</dbReference>
<sequence length="119" mass="12606">MAAARALVGVRFRLHGRVPERGLDCVGLAALVLGRAAPLGYGLRSGDEGLAAEWLRAAGLRRVEAARDGDLALVRPGPLQLHVMIVVPGGHVHAHAGVGRVVEMPGESPWPVLGYWRPE</sequence>
<dbReference type="PROSITE" id="PS51935">
    <property type="entry name" value="NLPC_P60"/>
    <property type="match status" value="1"/>
</dbReference>
<dbReference type="Gene3D" id="3.90.1720.10">
    <property type="entry name" value="endopeptidase domain like (from Nostoc punctiforme)"/>
    <property type="match status" value="1"/>
</dbReference>
<keyword evidence="2" id="KW-0645">Protease</keyword>
<evidence type="ECO:0000256" key="3">
    <source>
        <dbReference type="ARBA" id="ARBA00022801"/>
    </source>
</evidence>
<dbReference type="SUPFAM" id="SSF54001">
    <property type="entry name" value="Cysteine proteinases"/>
    <property type="match status" value="1"/>
</dbReference>
<comment type="similarity">
    <text evidence="1">Belongs to the peptidase C40 family.</text>
</comment>
<protein>
    <recommendedName>
        <fullName evidence="5">NlpC/P60 domain-containing protein</fullName>
    </recommendedName>
</protein>
<dbReference type="AlphaFoldDB" id="F6EUZ0"/>
<dbReference type="EMBL" id="CP002798">
    <property type="protein sequence ID" value="AEG47914.1"/>
    <property type="molecule type" value="Genomic_DNA"/>
</dbReference>
<keyword evidence="4" id="KW-0788">Thiol protease</keyword>
<organism evidence="6 7">
    <name type="scientific">Sphingobium chlorophenolicum L-1</name>
    <dbReference type="NCBI Taxonomy" id="690566"/>
    <lineage>
        <taxon>Bacteria</taxon>
        <taxon>Pseudomonadati</taxon>
        <taxon>Pseudomonadota</taxon>
        <taxon>Alphaproteobacteria</taxon>
        <taxon>Sphingomonadales</taxon>
        <taxon>Sphingomonadaceae</taxon>
        <taxon>Sphingobium</taxon>
    </lineage>
</organism>
<feature type="domain" description="NlpC/P60" evidence="5">
    <location>
        <begin position="1"/>
        <end position="119"/>
    </location>
</feature>
<dbReference type="Proteomes" id="UP000007150">
    <property type="component" value="Chromosome 1"/>
</dbReference>
<evidence type="ECO:0000313" key="7">
    <source>
        <dbReference type="Proteomes" id="UP000007150"/>
    </source>
</evidence>
<proteinExistence type="inferred from homology"/>